<evidence type="ECO:0000313" key="1">
    <source>
        <dbReference type="EMBL" id="MBN9672105.1"/>
    </source>
</evidence>
<evidence type="ECO:0000313" key="2">
    <source>
        <dbReference type="Proteomes" id="UP000664096"/>
    </source>
</evidence>
<organism evidence="1 2">
    <name type="scientific">Roseibium aggregatum</name>
    <dbReference type="NCBI Taxonomy" id="187304"/>
    <lineage>
        <taxon>Bacteria</taxon>
        <taxon>Pseudomonadati</taxon>
        <taxon>Pseudomonadota</taxon>
        <taxon>Alphaproteobacteria</taxon>
        <taxon>Hyphomicrobiales</taxon>
        <taxon>Stappiaceae</taxon>
        <taxon>Roseibium</taxon>
    </lineage>
</organism>
<proteinExistence type="predicted"/>
<accession>A0A939J5C6</accession>
<dbReference type="AlphaFoldDB" id="A0A939J5C6"/>
<dbReference type="Proteomes" id="UP000664096">
    <property type="component" value="Unassembled WGS sequence"/>
</dbReference>
<dbReference type="EMBL" id="JAEKJZ010000003">
    <property type="protein sequence ID" value="MBN9672105.1"/>
    <property type="molecule type" value="Genomic_DNA"/>
</dbReference>
<reference evidence="1" key="1">
    <citation type="submission" date="2020-12" db="EMBL/GenBank/DDBJ databases">
        <title>Oil enriched cultivation method for isolating marine PHA-producing bacteria.</title>
        <authorList>
            <person name="Zheng W."/>
            <person name="Yu S."/>
            <person name="Huang Y."/>
        </authorList>
    </citation>
    <scope>NUCLEOTIDE SEQUENCE</scope>
    <source>
        <strain evidence="1">SY-2-12</strain>
    </source>
</reference>
<comment type="caution">
    <text evidence="1">The sequence shown here is derived from an EMBL/GenBank/DDBJ whole genome shotgun (WGS) entry which is preliminary data.</text>
</comment>
<name>A0A939J5C6_9HYPH</name>
<sequence length="275" mass="31579">MDNDADEPTPLVIMIAMPTRGQVELATVASLIGLTQEFQRHGLAFSFDTYTGAADLAVNRNHLMSKFYSNRSFSHMLMIDSDMMFSPDAVWRLIAFGGDFVSSAYPQKYYNWEQLRKLIEADFQRPEEERTPIEELVSRSMTYNHQLRSFGNGDWQPETRNGFISVPAAGQGLTLLSRKVPKTMIERGLVQKYPDMSLLPAHRGLEWYDFFGNLTSESRGLYLHEDQRFSNRWVEGCGGTIWLDCETTIRHVGAHTFEGRYSDKVDDDFPHLRDL</sequence>
<protein>
    <submittedName>
        <fullName evidence="1">Uncharacterized protein</fullName>
    </submittedName>
</protein>
<gene>
    <name evidence="1" type="ORF">JF539_17265</name>
</gene>
<dbReference type="RefSeq" id="WP_207141937.1">
    <property type="nucleotide sequence ID" value="NZ_JAEKJZ010000003.1"/>
</dbReference>